<dbReference type="InterPro" id="IPR029045">
    <property type="entry name" value="ClpP/crotonase-like_dom_sf"/>
</dbReference>
<dbReference type="Proteomes" id="UP000789901">
    <property type="component" value="Unassembled WGS sequence"/>
</dbReference>
<protein>
    <submittedName>
        <fullName evidence="3">25572_t:CDS:1</fullName>
    </submittedName>
</protein>
<evidence type="ECO:0000256" key="1">
    <source>
        <dbReference type="SAM" id="MobiDB-lite"/>
    </source>
</evidence>
<keyword evidence="4" id="KW-1185">Reference proteome</keyword>
<feature type="chain" id="PRO_5045825691" evidence="2">
    <location>
        <begin position="29"/>
        <end position="585"/>
    </location>
</feature>
<evidence type="ECO:0000313" key="3">
    <source>
        <dbReference type="EMBL" id="CAG8675255.1"/>
    </source>
</evidence>
<dbReference type="PANTHER" id="PTHR37049">
    <property type="entry name" value="PEPTIDASE S41 FAMILY PROTEIN"/>
    <property type="match status" value="1"/>
</dbReference>
<sequence>MKIIQVYSTLNIYLVLFVALLTDAKLQCEEVSKSLESNEPVEYNVAKKCLKSFPYNARHATKTVDSVLHFLSNYYVFLDRAKDNPPSGFKYQPVDLKTELISLRKTTFKSDHDFSMALRNTLFKLKDGHTRVTNLCYQNFIYDQNLALYSVITTDKVGKKNQVSNDTLDPSNNDCEVTEIGGKPALKAIVDFANDKIAYSKDLGVRFNMALALSINSYSQQFNLRGDFPETSNITYNLSCSKNKSFTLERKWNITYKNGFGLFNNFCLNQNNNTIFSPNDNFASSDKETESTLATESTSNDKFEPPESSNENKKLAHAKLVVEDFYLLDDGKTKVGVAVITRERQDHDNILKDGFQKLNKRDMSNNIGGALTVPLFLTSLLLSSKQPNSFPTDIIIQNFTIPKIEENFNTSDPNVYNIYNPNFYLSFPSGKHFRNASEFIGSRKKRTSNLYINALTSNEEKILNNISSFPWTSDDIIIITNGFCASSCALLTLFFSEIHKVKTIAVGGLLDTQMSFSTFPGGEVQSPNVISLFSESYDIDMNGTVKDILEYTYKPADYRLYYDEDNAKDPSLLWLEAAKILNEKA</sequence>
<dbReference type="SUPFAM" id="SSF52096">
    <property type="entry name" value="ClpP/crotonase"/>
    <property type="match status" value="1"/>
</dbReference>
<feature type="region of interest" description="Disordered" evidence="1">
    <location>
        <begin position="279"/>
        <end position="311"/>
    </location>
</feature>
<dbReference type="PANTHER" id="PTHR37049:SF4">
    <property type="entry name" value="RHODANESE DOMAIN-CONTAINING PROTEIN"/>
    <property type="match status" value="1"/>
</dbReference>
<dbReference type="InterPro" id="IPR052766">
    <property type="entry name" value="S41A_metabolite_peptidase"/>
</dbReference>
<feature type="signal peptide" evidence="2">
    <location>
        <begin position="1"/>
        <end position="28"/>
    </location>
</feature>
<comment type="caution">
    <text evidence="3">The sequence shown here is derived from an EMBL/GenBank/DDBJ whole genome shotgun (WGS) entry which is preliminary data.</text>
</comment>
<dbReference type="EMBL" id="CAJVQB010006006">
    <property type="protein sequence ID" value="CAG8675255.1"/>
    <property type="molecule type" value="Genomic_DNA"/>
</dbReference>
<accession>A0ABN7UVK8</accession>
<feature type="compositionally biased region" description="Basic and acidic residues" evidence="1">
    <location>
        <begin position="299"/>
        <end position="311"/>
    </location>
</feature>
<reference evidence="3 4" key="1">
    <citation type="submission" date="2021-06" db="EMBL/GenBank/DDBJ databases">
        <authorList>
            <person name="Kallberg Y."/>
            <person name="Tangrot J."/>
            <person name="Rosling A."/>
        </authorList>
    </citation>
    <scope>NUCLEOTIDE SEQUENCE [LARGE SCALE GENOMIC DNA]</scope>
    <source>
        <strain evidence="3 4">120-4 pot B 10/14</strain>
    </source>
</reference>
<gene>
    <name evidence="3" type="ORF">GMARGA_LOCUS10654</name>
</gene>
<proteinExistence type="predicted"/>
<evidence type="ECO:0000313" key="4">
    <source>
        <dbReference type="Proteomes" id="UP000789901"/>
    </source>
</evidence>
<name>A0ABN7UVK8_GIGMA</name>
<evidence type="ECO:0000256" key="2">
    <source>
        <dbReference type="SAM" id="SignalP"/>
    </source>
</evidence>
<organism evidence="3 4">
    <name type="scientific">Gigaspora margarita</name>
    <dbReference type="NCBI Taxonomy" id="4874"/>
    <lineage>
        <taxon>Eukaryota</taxon>
        <taxon>Fungi</taxon>
        <taxon>Fungi incertae sedis</taxon>
        <taxon>Mucoromycota</taxon>
        <taxon>Glomeromycotina</taxon>
        <taxon>Glomeromycetes</taxon>
        <taxon>Diversisporales</taxon>
        <taxon>Gigasporaceae</taxon>
        <taxon>Gigaspora</taxon>
    </lineage>
</organism>
<keyword evidence="2" id="KW-0732">Signal</keyword>